<evidence type="ECO:0000256" key="5">
    <source>
        <dbReference type="ARBA" id="ARBA00022490"/>
    </source>
</evidence>
<keyword evidence="6" id="KW-0507">mRNA processing</keyword>
<dbReference type="SMART" id="SM00360">
    <property type="entry name" value="RRM"/>
    <property type="match status" value="1"/>
</dbReference>
<evidence type="ECO:0000256" key="8">
    <source>
        <dbReference type="ARBA" id="ARBA00022845"/>
    </source>
</evidence>
<keyword evidence="10" id="KW-0866">Nonsense-mediated mRNA decay</keyword>
<keyword evidence="9 14" id="KW-0694">RNA-binding</keyword>
<dbReference type="Proteomes" id="UP001140206">
    <property type="component" value="Chromosome 2"/>
</dbReference>
<dbReference type="EMBL" id="JAMFTS010000002">
    <property type="protein sequence ID" value="KAJ4789503.1"/>
    <property type="molecule type" value="Genomic_DNA"/>
</dbReference>
<keyword evidence="18" id="KW-1185">Reference proteome</keyword>
<dbReference type="InterPro" id="IPR035979">
    <property type="entry name" value="RBD_domain_sf"/>
</dbReference>
<evidence type="ECO:0000313" key="18">
    <source>
        <dbReference type="Proteomes" id="UP001140206"/>
    </source>
</evidence>
<keyword evidence="7" id="KW-0509">mRNA transport</keyword>
<dbReference type="SUPFAM" id="SSF54928">
    <property type="entry name" value="RNA-binding domain, RBD"/>
    <property type="match status" value="1"/>
</dbReference>
<dbReference type="InterPro" id="IPR012677">
    <property type="entry name" value="Nucleotide-bd_a/b_plait_sf"/>
</dbReference>
<dbReference type="GO" id="GO:0005737">
    <property type="term" value="C:cytoplasm"/>
    <property type="evidence" value="ECO:0007669"/>
    <property type="project" value="UniProtKB-SubCell"/>
</dbReference>
<name>A0AAV8FFL5_9POAL</name>
<gene>
    <name evidence="17" type="ORF">LUZ62_040749</name>
</gene>
<dbReference type="InterPro" id="IPR000504">
    <property type="entry name" value="RRM_dom"/>
</dbReference>
<evidence type="ECO:0000256" key="9">
    <source>
        <dbReference type="ARBA" id="ARBA00022884"/>
    </source>
</evidence>
<keyword evidence="5" id="KW-0963">Cytoplasm</keyword>
<evidence type="ECO:0000259" key="16">
    <source>
        <dbReference type="PROSITE" id="PS50102"/>
    </source>
</evidence>
<feature type="domain" description="RRM" evidence="16">
    <location>
        <begin position="43"/>
        <end position="122"/>
    </location>
</feature>
<dbReference type="Pfam" id="PF00076">
    <property type="entry name" value="RRM_1"/>
    <property type="match status" value="1"/>
</dbReference>
<sequence>MDGKVSAPTHRVRSSKGRGYFRGHDFDSLDSSDIGPQRSIKGWIILVTGIHEEAKEEHLYNVFQEFGQVNNLHLNLDRFTGFVKGYALVEYERYEEAANAIRAMDGTQELFHQTIHIDWAFGKGPASSGSTTGSKHHNLRSRSRTPPRRQY</sequence>
<keyword evidence="8" id="KW-0810">Translation regulation</keyword>
<dbReference type="GO" id="GO:0051028">
    <property type="term" value="P:mRNA transport"/>
    <property type="evidence" value="ECO:0007669"/>
    <property type="project" value="UniProtKB-KW"/>
</dbReference>
<evidence type="ECO:0000256" key="14">
    <source>
        <dbReference type="PROSITE-ProRule" id="PRU00176"/>
    </source>
</evidence>
<evidence type="ECO:0000256" key="2">
    <source>
        <dbReference type="ARBA" id="ARBA00004496"/>
    </source>
</evidence>
<dbReference type="FunFam" id="3.30.70.330:FF:000525">
    <property type="entry name" value="RNA-binding protein 8A"/>
    <property type="match status" value="1"/>
</dbReference>
<keyword evidence="11" id="KW-0508">mRNA splicing</keyword>
<evidence type="ECO:0000256" key="12">
    <source>
        <dbReference type="ARBA" id="ARBA00023242"/>
    </source>
</evidence>
<accession>A0AAV8FFL5</accession>
<dbReference type="AlphaFoldDB" id="A0AAV8FFL5"/>
<dbReference type="Gene3D" id="3.30.70.330">
    <property type="match status" value="1"/>
</dbReference>
<dbReference type="InterPro" id="IPR033744">
    <property type="entry name" value="RRM_RBM8"/>
</dbReference>
<reference evidence="17" key="1">
    <citation type="submission" date="2022-08" db="EMBL/GenBank/DDBJ databases">
        <authorList>
            <person name="Marques A."/>
        </authorList>
    </citation>
    <scope>NUCLEOTIDE SEQUENCE</scope>
    <source>
        <strain evidence="17">RhyPub2mFocal</strain>
        <tissue evidence="17">Leaves</tissue>
    </source>
</reference>
<dbReference type="GO" id="GO:0006417">
    <property type="term" value="P:regulation of translation"/>
    <property type="evidence" value="ECO:0007669"/>
    <property type="project" value="UniProtKB-KW"/>
</dbReference>
<evidence type="ECO:0000256" key="3">
    <source>
        <dbReference type="ARBA" id="ARBA00007987"/>
    </source>
</evidence>
<dbReference type="GO" id="GO:0005634">
    <property type="term" value="C:nucleus"/>
    <property type="evidence" value="ECO:0007669"/>
    <property type="project" value="UniProtKB-SubCell"/>
</dbReference>
<dbReference type="PROSITE" id="PS50102">
    <property type="entry name" value="RRM"/>
    <property type="match status" value="1"/>
</dbReference>
<evidence type="ECO:0000313" key="17">
    <source>
        <dbReference type="EMBL" id="KAJ4789503.1"/>
    </source>
</evidence>
<keyword evidence="4" id="KW-0813">Transport</keyword>
<dbReference type="PANTHER" id="PTHR45894">
    <property type="entry name" value="RNA-BINDING PROTEIN 8A"/>
    <property type="match status" value="1"/>
</dbReference>
<dbReference type="InterPro" id="IPR008111">
    <property type="entry name" value="RNA-bd_8"/>
</dbReference>
<dbReference type="GO" id="GO:0000184">
    <property type="term" value="P:nuclear-transcribed mRNA catabolic process, nonsense-mediated decay"/>
    <property type="evidence" value="ECO:0007669"/>
    <property type="project" value="UniProtKB-KW"/>
</dbReference>
<protein>
    <recommendedName>
        <fullName evidence="13">RNA-binding protein 8A</fullName>
    </recommendedName>
</protein>
<evidence type="ECO:0000256" key="13">
    <source>
        <dbReference type="ARBA" id="ARBA00077711"/>
    </source>
</evidence>
<comment type="caution">
    <text evidence="17">The sequence shown here is derived from an EMBL/GenBank/DDBJ whole genome shotgun (WGS) entry which is preliminary data.</text>
</comment>
<evidence type="ECO:0000256" key="15">
    <source>
        <dbReference type="SAM" id="MobiDB-lite"/>
    </source>
</evidence>
<evidence type="ECO:0000256" key="7">
    <source>
        <dbReference type="ARBA" id="ARBA00022816"/>
    </source>
</evidence>
<evidence type="ECO:0000256" key="10">
    <source>
        <dbReference type="ARBA" id="ARBA00023161"/>
    </source>
</evidence>
<evidence type="ECO:0000256" key="6">
    <source>
        <dbReference type="ARBA" id="ARBA00022664"/>
    </source>
</evidence>
<comment type="similarity">
    <text evidence="3">Belongs to the RBM8A family.</text>
</comment>
<proteinExistence type="inferred from homology"/>
<feature type="compositionally biased region" description="Basic residues" evidence="15">
    <location>
        <begin position="134"/>
        <end position="151"/>
    </location>
</feature>
<feature type="region of interest" description="Disordered" evidence="15">
    <location>
        <begin position="126"/>
        <end position="151"/>
    </location>
</feature>
<evidence type="ECO:0000256" key="4">
    <source>
        <dbReference type="ARBA" id="ARBA00022448"/>
    </source>
</evidence>
<comment type="subcellular location">
    <subcellularLocation>
        <location evidence="2">Cytoplasm</location>
    </subcellularLocation>
    <subcellularLocation>
        <location evidence="1">Nucleus</location>
    </subcellularLocation>
</comment>
<dbReference type="GO" id="GO:0006397">
    <property type="term" value="P:mRNA processing"/>
    <property type="evidence" value="ECO:0007669"/>
    <property type="project" value="UniProtKB-KW"/>
</dbReference>
<evidence type="ECO:0000256" key="1">
    <source>
        <dbReference type="ARBA" id="ARBA00004123"/>
    </source>
</evidence>
<evidence type="ECO:0000256" key="11">
    <source>
        <dbReference type="ARBA" id="ARBA00023187"/>
    </source>
</evidence>
<dbReference type="GO" id="GO:0008380">
    <property type="term" value="P:RNA splicing"/>
    <property type="evidence" value="ECO:0007669"/>
    <property type="project" value="UniProtKB-KW"/>
</dbReference>
<organism evidence="17 18">
    <name type="scientific">Rhynchospora pubera</name>
    <dbReference type="NCBI Taxonomy" id="906938"/>
    <lineage>
        <taxon>Eukaryota</taxon>
        <taxon>Viridiplantae</taxon>
        <taxon>Streptophyta</taxon>
        <taxon>Embryophyta</taxon>
        <taxon>Tracheophyta</taxon>
        <taxon>Spermatophyta</taxon>
        <taxon>Magnoliopsida</taxon>
        <taxon>Liliopsida</taxon>
        <taxon>Poales</taxon>
        <taxon>Cyperaceae</taxon>
        <taxon>Cyperoideae</taxon>
        <taxon>Rhynchosporeae</taxon>
        <taxon>Rhynchospora</taxon>
    </lineage>
</organism>
<dbReference type="GO" id="GO:0003729">
    <property type="term" value="F:mRNA binding"/>
    <property type="evidence" value="ECO:0007669"/>
    <property type="project" value="InterPro"/>
</dbReference>
<keyword evidence="12" id="KW-0539">Nucleus</keyword>
<dbReference type="CDD" id="cd12324">
    <property type="entry name" value="RRM_RBM8"/>
    <property type="match status" value="1"/>
</dbReference>